<evidence type="ECO:0000256" key="1">
    <source>
        <dbReference type="SAM" id="MobiDB-lite"/>
    </source>
</evidence>
<protein>
    <submittedName>
        <fullName evidence="2">Uncharacterized protein</fullName>
    </submittedName>
</protein>
<feature type="compositionally biased region" description="Low complexity" evidence="1">
    <location>
        <begin position="108"/>
        <end position="122"/>
    </location>
</feature>
<proteinExistence type="predicted"/>
<organism evidence="2 3">
    <name type="scientific">Pristionchus fissidentatus</name>
    <dbReference type="NCBI Taxonomy" id="1538716"/>
    <lineage>
        <taxon>Eukaryota</taxon>
        <taxon>Metazoa</taxon>
        <taxon>Ecdysozoa</taxon>
        <taxon>Nematoda</taxon>
        <taxon>Chromadorea</taxon>
        <taxon>Rhabditida</taxon>
        <taxon>Rhabditina</taxon>
        <taxon>Diplogasteromorpha</taxon>
        <taxon>Diplogasteroidea</taxon>
        <taxon>Neodiplogasteridae</taxon>
        <taxon>Pristionchus</taxon>
    </lineage>
</organism>
<accession>A0AAV5WPI6</accession>
<dbReference type="Proteomes" id="UP001432322">
    <property type="component" value="Unassembled WGS sequence"/>
</dbReference>
<keyword evidence="3" id="KW-1185">Reference proteome</keyword>
<reference evidence="2" key="1">
    <citation type="submission" date="2023-10" db="EMBL/GenBank/DDBJ databases">
        <title>Genome assembly of Pristionchus species.</title>
        <authorList>
            <person name="Yoshida K."/>
            <person name="Sommer R.J."/>
        </authorList>
    </citation>
    <scope>NUCLEOTIDE SEQUENCE</scope>
    <source>
        <strain evidence="2">RS5133</strain>
    </source>
</reference>
<feature type="region of interest" description="Disordered" evidence="1">
    <location>
        <begin position="26"/>
        <end position="204"/>
    </location>
</feature>
<name>A0AAV5WPI6_9BILA</name>
<feature type="compositionally biased region" description="Basic residues" evidence="1">
    <location>
        <begin position="74"/>
        <end position="84"/>
    </location>
</feature>
<comment type="caution">
    <text evidence="2">The sequence shown here is derived from an EMBL/GenBank/DDBJ whole genome shotgun (WGS) entry which is preliminary data.</text>
</comment>
<feature type="compositionally biased region" description="Polar residues" evidence="1">
    <location>
        <begin position="195"/>
        <end position="204"/>
    </location>
</feature>
<evidence type="ECO:0000313" key="3">
    <source>
        <dbReference type="Proteomes" id="UP001432322"/>
    </source>
</evidence>
<dbReference type="EMBL" id="BTSY01000006">
    <property type="protein sequence ID" value="GMT31674.1"/>
    <property type="molecule type" value="Genomic_DNA"/>
</dbReference>
<evidence type="ECO:0000313" key="2">
    <source>
        <dbReference type="EMBL" id="GMT31674.1"/>
    </source>
</evidence>
<feature type="non-terminal residue" evidence="2">
    <location>
        <position position="1"/>
    </location>
</feature>
<sequence>PPEDATYPPSPPTFRPLHRSDFRVEAAQVRPGSIQIAALRRPGGLARGRPRRHAESGDGGSAASPTRGPQRTAVLRRRLRRHGRPPSADQQGSICLSSLLRGQRRGARAAQSQRLQSLPSRQDACPEHQADRKSTQNERAADDRAVRVAACDGPRQQPRQSRVHGRRSAQAARDRAQEASQRLLRLRYPGIRYPESTSSASPNN</sequence>
<feature type="compositionally biased region" description="Basic and acidic residues" evidence="1">
    <location>
        <begin position="124"/>
        <end position="146"/>
    </location>
</feature>
<gene>
    <name evidence="2" type="ORF">PFISCL1PPCAC_22971</name>
</gene>
<dbReference type="AlphaFoldDB" id="A0AAV5WPI6"/>